<comment type="caution">
    <text evidence="2">The sequence shown here is derived from an EMBL/GenBank/DDBJ whole genome shotgun (WGS) entry which is preliminary data.</text>
</comment>
<proteinExistence type="predicted"/>
<evidence type="ECO:0000259" key="1">
    <source>
        <dbReference type="Pfam" id="PF25597"/>
    </source>
</evidence>
<name>A0A8X6N2C6_NEPPI</name>
<reference evidence="2" key="1">
    <citation type="submission" date="2020-08" db="EMBL/GenBank/DDBJ databases">
        <title>Multicomponent nature underlies the extraordinary mechanical properties of spider dragline silk.</title>
        <authorList>
            <person name="Kono N."/>
            <person name="Nakamura H."/>
            <person name="Mori M."/>
            <person name="Yoshida Y."/>
            <person name="Ohtoshi R."/>
            <person name="Malay A.D."/>
            <person name="Moran D.A.P."/>
            <person name="Tomita M."/>
            <person name="Numata K."/>
            <person name="Arakawa K."/>
        </authorList>
    </citation>
    <scope>NUCLEOTIDE SEQUENCE</scope>
</reference>
<protein>
    <submittedName>
        <fullName evidence="2">Retrovirus-related Pol polyprotein from transposon TNT 1-94</fullName>
    </submittedName>
</protein>
<dbReference type="Pfam" id="PF25597">
    <property type="entry name" value="SH3_retrovirus"/>
    <property type="match status" value="1"/>
</dbReference>
<dbReference type="CDD" id="cd09272">
    <property type="entry name" value="RNase_HI_RT_Ty1"/>
    <property type="match status" value="1"/>
</dbReference>
<dbReference type="PANTHER" id="PTHR11439">
    <property type="entry name" value="GAG-POL-RELATED RETROTRANSPOSON"/>
    <property type="match status" value="1"/>
</dbReference>
<gene>
    <name evidence="2" type="primary">POLX_1220</name>
    <name evidence="2" type="ORF">NPIL_376941</name>
</gene>
<dbReference type="Proteomes" id="UP000887013">
    <property type="component" value="Unassembled WGS sequence"/>
</dbReference>
<dbReference type="AlphaFoldDB" id="A0A8X6N2C6"/>
<dbReference type="PANTHER" id="PTHR11439:SF483">
    <property type="entry name" value="PEPTIDE SYNTHASE GLIP-LIKE, PUTATIVE (AFU_ORTHOLOGUE AFUA_3G12920)-RELATED"/>
    <property type="match status" value="1"/>
</dbReference>
<evidence type="ECO:0000313" key="2">
    <source>
        <dbReference type="EMBL" id="GFS89729.1"/>
    </source>
</evidence>
<organism evidence="2 3">
    <name type="scientific">Nephila pilipes</name>
    <name type="common">Giant wood spider</name>
    <name type="synonym">Nephila maculata</name>
    <dbReference type="NCBI Taxonomy" id="299642"/>
    <lineage>
        <taxon>Eukaryota</taxon>
        <taxon>Metazoa</taxon>
        <taxon>Ecdysozoa</taxon>
        <taxon>Arthropoda</taxon>
        <taxon>Chelicerata</taxon>
        <taxon>Arachnida</taxon>
        <taxon>Araneae</taxon>
        <taxon>Araneomorphae</taxon>
        <taxon>Entelegynae</taxon>
        <taxon>Araneoidea</taxon>
        <taxon>Nephilidae</taxon>
        <taxon>Nephila</taxon>
    </lineage>
</organism>
<dbReference type="InterPro" id="IPR057670">
    <property type="entry name" value="SH3_retrovirus"/>
</dbReference>
<dbReference type="OrthoDB" id="6435841at2759"/>
<feature type="domain" description="Retroviral polymerase SH3-like" evidence="1">
    <location>
        <begin position="57"/>
        <end position="115"/>
    </location>
</feature>
<dbReference type="EMBL" id="BMAW01099387">
    <property type="protein sequence ID" value="GFS89729.1"/>
    <property type="molecule type" value="Genomic_DNA"/>
</dbReference>
<evidence type="ECO:0000313" key="3">
    <source>
        <dbReference type="Proteomes" id="UP000887013"/>
    </source>
</evidence>
<sequence>MIKTQSQLCLEEFGLKLSQRQITSTIELSTKLKKKTPFELRNGRKPDVSKTTTFGSRALPYVHKSKRGKLDAKAIEGILIVYDQRSKGYRIYILDHHVIIRTTASFIEDNEKENNVTITPLQSTEIININEESDDEQVSYRGRETPTEKDWGALKKLIRYLNITKDFNIINIISPPVLTSYTDWACDTSTTSSTSGNVFPIWNNHISWFAKKQYCIALSSCESEYIAAAQAAKEIQWLLKDLILEQHQPIRLFEKNKSCIIVAQTRKSD</sequence>
<keyword evidence="3" id="KW-1185">Reference proteome</keyword>
<accession>A0A8X6N2C6</accession>